<feature type="site" description="Important for substrate specificity" evidence="4">
    <location>
        <position position="155"/>
    </location>
</feature>
<feature type="site" description="Important for substrate specificity" evidence="4">
    <location>
        <position position="16"/>
    </location>
</feature>
<dbReference type="EMBL" id="BAABEY010000001">
    <property type="protein sequence ID" value="GAA4430909.1"/>
    <property type="molecule type" value="Genomic_DNA"/>
</dbReference>
<comment type="similarity">
    <text evidence="4">Belongs to the Maf family. YhdE subfamily.</text>
</comment>
<comment type="function">
    <text evidence="4">Nucleoside triphosphate pyrophosphatase that hydrolyzes dTTP and UTP. May have a dual role in cell division arrest and in preventing the incorporation of modified nucleotides into cellular nucleic acids.</text>
</comment>
<feature type="site" description="Important for substrate specificity" evidence="4">
    <location>
        <position position="73"/>
    </location>
</feature>
<comment type="caution">
    <text evidence="5">The sequence shown here is derived from an EMBL/GenBank/DDBJ whole genome shotgun (WGS) entry which is preliminary data.</text>
</comment>
<dbReference type="NCBIfam" id="TIGR00172">
    <property type="entry name" value="maf"/>
    <property type="match status" value="1"/>
</dbReference>
<comment type="caution">
    <text evidence="4">Lacks conserved residue(s) required for the propagation of feature annotation.</text>
</comment>
<accession>A0ABP8LLY4</accession>
<comment type="catalytic activity">
    <reaction evidence="4">
        <text>dTTP + H2O = dTMP + diphosphate + H(+)</text>
        <dbReference type="Rhea" id="RHEA:28534"/>
        <dbReference type="ChEBI" id="CHEBI:15377"/>
        <dbReference type="ChEBI" id="CHEBI:15378"/>
        <dbReference type="ChEBI" id="CHEBI:33019"/>
        <dbReference type="ChEBI" id="CHEBI:37568"/>
        <dbReference type="ChEBI" id="CHEBI:63528"/>
        <dbReference type="EC" id="3.6.1.9"/>
    </reaction>
</comment>
<gene>
    <name evidence="5" type="ORF">GCM10023091_00820</name>
</gene>
<dbReference type="InterPro" id="IPR003697">
    <property type="entry name" value="Maf-like"/>
</dbReference>
<dbReference type="RefSeq" id="WP_345026007.1">
    <property type="nucleotide sequence ID" value="NZ_BAABEY010000001.1"/>
</dbReference>
<dbReference type="Pfam" id="PF02545">
    <property type="entry name" value="Maf"/>
    <property type="match status" value="1"/>
</dbReference>
<dbReference type="Gene3D" id="3.90.950.10">
    <property type="match status" value="1"/>
</dbReference>
<evidence type="ECO:0000256" key="2">
    <source>
        <dbReference type="ARBA" id="ARBA00022801"/>
    </source>
</evidence>
<evidence type="ECO:0000313" key="6">
    <source>
        <dbReference type="Proteomes" id="UP001501508"/>
    </source>
</evidence>
<dbReference type="CDD" id="cd00555">
    <property type="entry name" value="Maf"/>
    <property type="match status" value="1"/>
</dbReference>
<comment type="catalytic activity">
    <reaction evidence="4">
        <text>UTP + H2O = UMP + diphosphate + H(+)</text>
        <dbReference type="Rhea" id="RHEA:29395"/>
        <dbReference type="ChEBI" id="CHEBI:15377"/>
        <dbReference type="ChEBI" id="CHEBI:15378"/>
        <dbReference type="ChEBI" id="CHEBI:33019"/>
        <dbReference type="ChEBI" id="CHEBI:46398"/>
        <dbReference type="ChEBI" id="CHEBI:57865"/>
        <dbReference type="EC" id="3.6.1.9"/>
    </reaction>
</comment>
<evidence type="ECO:0000313" key="5">
    <source>
        <dbReference type="EMBL" id="GAA4430909.1"/>
    </source>
</evidence>
<dbReference type="SUPFAM" id="SSF52972">
    <property type="entry name" value="ITPase-like"/>
    <property type="match status" value="1"/>
</dbReference>
<organism evidence="5 6">
    <name type="scientific">Ravibacter arvi</name>
    <dbReference type="NCBI Taxonomy" id="2051041"/>
    <lineage>
        <taxon>Bacteria</taxon>
        <taxon>Pseudomonadati</taxon>
        <taxon>Bacteroidota</taxon>
        <taxon>Cytophagia</taxon>
        <taxon>Cytophagales</taxon>
        <taxon>Spirosomataceae</taxon>
        <taxon>Ravibacter</taxon>
    </lineage>
</organism>
<keyword evidence="2 4" id="KW-0378">Hydrolase</keyword>
<dbReference type="PANTHER" id="PTHR43213:SF5">
    <property type="entry name" value="BIFUNCTIONAL DTTP_UTP PYROPHOSPHATASE_METHYLTRANSFERASE PROTEIN-RELATED"/>
    <property type="match status" value="1"/>
</dbReference>
<dbReference type="PANTHER" id="PTHR43213">
    <property type="entry name" value="BIFUNCTIONAL DTTP/UTP PYROPHOSPHATASE/METHYLTRANSFERASE PROTEIN-RELATED"/>
    <property type="match status" value="1"/>
</dbReference>
<evidence type="ECO:0000256" key="4">
    <source>
        <dbReference type="HAMAP-Rule" id="MF_00528"/>
    </source>
</evidence>
<evidence type="ECO:0000256" key="3">
    <source>
        <dbReference type="ARBA" id="ARBA00023080"/>
    </source>
</evidence>
<comment type="subcellular location">
    <subcellularLocation>
        <location evidence="4">Cytoplasm</location>
    </subcellularLocation>
</comment>
<dbReference type="InterPro" id="IPR029001">
    <property type="entry name" value="ITPase-like_fam"/>
</dbReference>
<protein>
    <recommendedName>
        <fullName evidence="4">dTTP/UTP pyrophosphatase</fullName>
        <shortName evidence="4">dTTPase/UTPase</shortName>
        <ecNumber evidence="4">3.6.1.9</ecNumber>
    </recommendedName>
    <alternativeName>
        <fullName evidence="4">Nucleoside triphosphate pyrophosphatase</fullName>
    </alternativeName>
    <alternativeName>
        <fullName evidence="4">Nucleotide pyrophosphatase</fullName>
        <shortName evidence="4">Nucleotide PPase</shortName>
    </alternativeName>
</protein>
<dbReference type="EC" id="3.6.1.9" evidence="4"/>
<dbReference type="PIRSF" id="PIRSF006305">
    <property type="entry name" value="Maf"/>
    <property type="match status" value="1"/>
</dbReference>
<dbReference type="Proteomes" id="UP001501508">
    <property type="component" value="Unassembled WGS sequence"/>
</dbReference>
<evidence type="ECO:0000256" key="1">
    <source>
        <dbReference type="ARBA" id="ARBA00001968"/>
    </source>
</evidence>
<keyword evidence="3 4" id="KW-0546">Nucleotide metabolism</keyword>
<comment type="cofactor">
    <cofactor evidence="1 4">
        <name>a divalent metal cation</name>
        <dbReference type="ChEBI" id="CHEBI:60240"/>
    </cofactor>
</comment>
<feature type="active site" description="Proton acceptor" evidence="4">
    <location>
        <position position="72"/>
    </location>
</feature>
<reference evidence="6" key="1">
    <citation type="journal article" date="2019" name="Int. J. Syst. Evol. Microbiol.">
        <title>The Global Catalogue of Microorganisms (GCM) 10K type strain sequencing project: providing services to taxonomists for standard genome sequencing and annotation.</title>
        <authorList>
            <consortium name="The Broad Institute Genomics Platform"/>
            <consortium name="The Broad Institute Genome Sequencing Center for Infectious Disease"/>
            <person name="Wu L."/>
            <person name="Ma J."/>
        </authorList>
    </citation>
    <scope>NUCLEOTIDE SEQUENCE [LARGE SCALE GENOMIC DNA]</scope>
    <source>
        <strain evidence="6">JCM 31920</strain>
    </source>
</reference>
<keyword evidence="6" id="KW-1185">Reference proteome</keyword>
<proteinExistence type="inferred from homology"/>
<dbReference type="HAMAP" id="MF_00528">
    <property type="entry name" value="Maf"/>
    <property type="match status" value="1"/>
</dbReference>
<keyword evidence="4" id="KW-0963">Cytoplasm</keyword>
<name>A0ABP8LLY4_9BACT</name>
<sequence length="192" mass="21585">MIKLTKKILLASNSPRRKELLSGLGFTFEVCAPDVDEDHRGIAPASVSAFLAEKKARAFKQTGEDELVLAADTVVVLEDSVLGKPADRREAIDMLRRQSGRVHRVYTSVCLKNQDNYHTVTDVAEVVFRSLSEEEIKYYVDTFQPFDKAGAYGIQEWIGMAGVERINGSFYTIMGLPTHLVYEMLQPWLPKT</sequence>